<evidence type="ECO:0000313" key="4">
    <source>
        <dbReference type="EMBL" id="EYE97752.1"/>
    </source>
</evidence>
<sequence>MDQSVQPPRKILLVVTTGGFTHAAPLLEIGRVLTSRGHTIEFATLEGQESWVQGKEEYGFITKVYLLGPGPTDKQLEAHYRRSQAWDISKGLGPSMESKYMFDSFWPQTYHGLKRMMDSAESRPNMIIADFFVDAVKDIHVEYRLPIAVVWPNMPFLMLPCPYIPGQPGFQLDGTLTSETASMWLRIKNELVVVMGLGAILKWMNWTKRMRRTNGVYKPPHRLEKPDYLVLVNSFFGLEIPRDLPPTCMPVGPLLSPAFTPLDEGYEAFLSGHQSVLYISLGTHIIVSNQDAVKIINGVARLMQEQLIDGVIWAIGKDSRHDLDTNQTSDMKDSTIQLNELINNKHPDWLFPFFAPQRAILDHDSTKLYFTHGGGSSANEALYHGKPCISMGFFFDQIANTTRLVAAGVAESLNKFHFTSDELYIKAKQILQSNGDEDGHYKRNVIRMKRIAHVAAKRKDYAADLVEELMYDNELRFDDDGKELRPMHLQTADMRMPAYKANNWDLYAVSAMGGVVLVGSMWFAGRLAWMSRGNVVEGLRRILL</sequence>
<accession>A0A017SLC3</accession>
<keyword evidence="2 4" id="KW-0808">Transferase</keyword>
<keyword evidence="3" id="KW-1133">Transmembrane helix</keyword>
<gene>
    <name evidence="4" type="ORF">EURHEDRAFT_409989</name>
</gene>
<proteinExistence type="predicted"/>
<protein>
    <submittedName>
        <fullName evidence="4">UDP-glucoronosyl and UDP-glucosyl transferase</fullName>
    </submittedName>
</protein>
<dbReference type="RefSeq" id="XP_040641440.1">
    <property type="nucleotide sequence ID" value="XM_040781256.1"/>
</dbReference>
<reference evidence="5" key="1">
    <citation type="journal article" date="2014" name="Nat. Commun.">
        <title>Genomic adaptations of the halophilic Dead Sea filamentous fungus Eurotium rubrum.</title>
        <authorList>
            <person name="Kis-Papo T."/>
            <person name="Weig A.R."/>
            <person name="Riley R."/>
            <person name="Persoh D."/>
            <person name="Salamov A."/>
            <person name="Sun H."/>
            <person name="Lipzen A."/>
            <person name="Wasser S.P."/>
            <person name="Rambold G."/>
            <person name="Grigoriev I.V."/>
            <person name="Nevo E."/>
        </authorList>
    </citation>
    <scope>NUCLEOTIDE SEQUENCE [LARGE SCALE GENOMIC DNA]</scope>
    <source>
        <strain evidence="5">CBS 135680</strain>
    </source>
</reference>
<dbReference type="HOGENOM" id="CLU_036519_2_0_1"/>
<dbReference type="GO" id="GO:0008194">
    <property type="term" value="F:UDP-glycosyltransferase activity"/>
    <property type="evidence" value="ECO:0007669"/>
    <property type="project" value="InterPro"/>
</dbReference>
<evidence type="ECO:0000256" key="1">
    <source>
        <dbReference type="ARBA" id="ARBA00022676"/>
    </source>
</evidence>
<dbReference type="GeneID" id="63696380"/>
<evidence type="ECO:0000256" key="2">
    <source>
        <dbReference type="ARBA" id="ARBA00022679"/>
    </source>
</evidence>
<dbReference type="CDD" id="cd03784">
    <property type="entry name" value="GT1_Gtf-like"/>
    <property type="match status" value="1"/>
</dbReference>
<name>A0A017SLC3_ASPRC</name>
<dbReference type="SUPFAM" id="SSF53756">
    <property type="entry name" value="UDP-Glycosyltransferase/glycogen phosphorylase"/>
    <property type="match status" value="1"/>
</dbReference>
<dbReference type="Pfam" id="PF00201">
    <property type="entry name" value="UDPGT"/>
    <property type="match status" value="1"/>
</dbReference>
<keyword evidence="3" id="KW-0472">Membrane</keyword>
<dbReference type="PANTHER" id="PTHR48043">
    <property type="entry name" value="EG:EG0003.4 PROTEIN-RELATED"/>
    <property type="match status" value="1"/>
</dbReference>
<keyword evidence="5" id="KW-1185">Reference proteome</keyword>
<dbReference type="InterPro" id="IPR050271">
    <property type="entry name" value="UDP-glycosyltransferase"/>
</dbReference>
<evidence type="ECO:0000256" key="3">
    <source>
        <dbReference type="SAM" id="Phobius"/>
    </source>
</evidence>
<dbReference type="OrthoDB" id="5835829at2759"/>
<keyword evidence="1" id="KW-0328">Glycosyltransferase</keyword>
<dbReference type="AlphaFoldDB" id="A0A017SLC3"/>
<dbReference type="PANTHER" id="PTHR48043:SF145">
    <property type="entry name" value="FI06409P-RELATED"/>
    <property type="match status" value="1"/>
</dbReference>
<feature type="transmembrane region" description="Helical" evidence="3">
    <location>
        <begin position="504"/>
        <end position="524"/>
    </location>
</feature>
<dbReference type="EMBL" id="KK088415">
    <property type="protein sequence ID" value="EYE97752.1"/>
    <property type="molecule type" value="Genomic_DNA"/>
</dbReference>
<keyword evidence="3" id="KW-0812">Transmembrane</keyword>
<dbReference type="STRING" id="1388766.A0A017SLC3"/>
<dbReference type="InterPro" id="IPR002213">
    <property type="entry name" value="UDP_glucos_trans"/>
</dbReference>
<dbReference type="Proteomes" id="UP000019804">
    <property type="component" value="Unassembled WGS sequence"/>
</dbReference>
<evidence type="ECO:0000313" key="5">
    <source>
        <dbReference type="Proteomes" id="UP000019804"/>
    </source>
</evidence>
<organism evidence="4 5">
    <name type="scientific">Aspergillus ruber (strain CBS 135680)</name>
    <dbReference type="NCBI Taxonomy" id="1388766"/>
    <lineage>
        <taxon>Eukaryota</taxon>
        <taxon>Fungi</taxon>
        <taxon>Dikarya</taxon>
        <taxon>Ascomycota</taxon>
        <taxon>Pezizomycotina</taxon>
        <taxon>Eurotiomycetes</taxon>
        <taxon>Eurotiomycetidae</taxon>
        <taxon>Eurotiales</taxon>
        <taxon>Aspergillaceae</taxon>
        <taxon>Aspergillus</taxon>
        <taxon>Aspergillus subgen. Aspergillus</taxon>
    </lineage>
</organism>
<dbReference type="Gene3D" id="3.40.50.2000">
    <property type="entry name" value="Glycogen Phosphorylase B"/>
    <property type="match status" value="2"/>
</dbReference>